<accession>A0AAC8XK95</accession>
<organism evidence="1 2">
    <name type="scientific">Alteromonas mediterranea</name>
    <dbReference type="NCBI Taxonomy" id="314275"/>
    <lineage>
        <taxon>Bacteria</taxon>
        <taxon>Pseudomonadati</taxon>
        <taxon>Pseudomonadota</taxon>
        <taxon>Gammaproteobacteria</taxon>
        <taxon>Alteromonadales</taxon>
        <taxon>Alteromonadaceae</taxon>
        <taxon>Alteromonas/Salinimonas group</taxon>
        <taxon>Alteromonas</taxon>
    </lineage>
</organism>
<name>A0AAC8XK95_9ALTE</name>
<dbReference type="Proteomes" id="UP000061468">
    <property type="component" value="Chromosome"/>
</dbReference>
<dbReference type="RefSeq" id="WP_015066964.1">
    <property type="nucleotide sequence ID" value="NZ_CP013928.1"/>
</dbReference>
<reference evidence="1 2" key="1">
    <citation type="submission" date="2015-12" db="EMBL/GenBank/DDBJ databases">
        <title>Intraspecies pangenome expansion in the marine bacterium Alteromonas.</title>
        <authorList>
            <person name="Lopez-Perez M."/>
            <person name="Rodriguez-Valera F."/>
        </authorList>
    </citation>
    <scope>NUCLEOTIDE SEQUENCE [LARGE SCALE GENOMIC DNA]</scope>
    <source>
        <strain evidence="1 2">UM8</strain>
    </source>
</reference>
<evidence type="ECO:0000313" key="2">
    <source>
        <dbReference type="Proteomes" id="UP000061468"/>
    </source>
</evidence>
<proteinExistence type="predicted"/>
<gene>
    <name evidence="1" type="ORF">AV942_08515</name>
</gene>
<dbReference type="AlphaFoldDB" id="A0AAC8XK95"/>
<protein>
    <submittedName>
        <fullName evidence="1">Uncharacterized protein</fullName>
    </submittedName>
</protein>
<evidence type="ECO:0000313" key="1">
    <source>
        <dbReference type="EMBL" id="AMJ78329.1"/>
    </source>
</evidence>
<dbReference type="EMBL" id="CP013928">
    <property type="protein sequence ID" value="AMJ78329.1"/>
    <property type="molecule type" value="Genomic_DNA"/>
</dbReference>
<sequence length="110" mass="12763">MISDNDGYYQDLDEARGWDEIVEEEYRDSLRASREARTAKNRAIRKEVEKQLKAAGIQKPVREIRGAKVEVNCLTCKSAFTARVADRKRGWAKYCSKSCKAKKQTNWSRF</sequence>